<name>A0AAN9DEQ1_9TELE</name>
<dbReference type="GO" id="GO:0042393">
    <property type="term" value="F:histone binding"/>
    <property type="evidence" value="ECO:0007669"/>
    <property type="project" value="TreeGrafter"/>
</dbReference>
<dbReference type="SUPFAM" id="SSF46689">
    <property type="entry name" value="Homeodomain-like"/>
    <property type="match status" value="2"/>
</dbReference>
<dbReference type="InterPro" id="IPR027417">
    <property type="entry name" value="P-loop_NTPase"/>
</dbReference>
<dbReference type="Pfam" id="PF00176">
    <property type="entry name" value="SNF2-rel_dom"/>
    <property type="match status" value="1"/>
</dbReference>
<dbReference type="GO" id="GO:0031010">
    <property type="term" value="C:ISWI-type complex"/>
    <property type="evidence" value="ECO:0007669"/>
    <property type="project" value="UniProtKB-ARBA"/>
</dbReference>
<keyword evidence="3" id="KW-0597">Phosphoprotein</keyword>
<feature type="compositionally biased region" description="Basic residues" evidence="8">
    <location>
        <begin position="988"/>
        <end position="1002"/>
    </location>
</feature>
<dbReference type="InterPro" id="IPR038718">
    <property type="entry name" value="SNF2-like_sf"/>
</dbReference>
<dbReference type="SMART" id="SM00487">
    <property type="entry name" value="DEXDc"/>
    <property type="match status" value="1"/>
</dbReference>
<gene>
    <name evidence="12" type="ORF">R3I93_002840</name>
</gene>
<dbReference type="Gene3D" id="3.40.50.10810">
    <property type="entry name" value="Tandem AAA-ATPase domain"/>
    <property type="match status" value="1"/>
</dbReference>
<evidence type="ECO:0000256" key="4">
    <source>
        <dbReference type="ARBA" id="ARBA00022737"/>
    </source>
</evidence>
<dbReference type="Gene3D" id="1.10.1040.30">
    <property type="entry name" value="ISWI, HAND domain"/>
    <property type="match status" value="1"/>
</dbReference>
<dbReference type="FunFam" id="1.20.5.1190:FF:000002">
    <property type="entry name" value="SWI/SNF-related matrix-associated actin-dependent regulator of chromatin subfamily A member"/>
    <property type="match status" value="1"/>
</dbReference>
<dbReference type="CDD" id="cd00167">
    <property type="entry name" value="SANT"/>
    <property type="match status" value="1"/>
</dbReference>
<dbReference type="GO" id="GO:0034728">
    <property type="term" value="P:nucleosome organization"/>
    <property type="evidence" value="ECO:0007669"/>
    <property type="project" value="TreeGrafter"/>
</dbReference>
<evidence type="ECO:0000256" key="8">
    <source>
        <dbReference type="SAM" id="MobiDB-lite"/>
    </source>
</evidence>
<dbReference type="FunFam" id="3.40.50.300:FF:000082">
    <property type="entry name" value="ISWI chromatin remodeling complex ATPase ISW1"/>
    <property type="match status" value="1"/>
</dbReference>
<dbReference type="SMART" id="SM00717">
    <property type="entry name" value="SANT"/>
    <property type="match status" value="2"/>
</dbReference>
<dbReference type="Pfam" id="PF09110">
    <property type="entry name" value="HAND"/>
    <property type="match status" value="1"/>
</dbReference>
<evidence type="ECO:0000256" key="6">
    <source>
        <dbReference type="ARBA" id="ARBA00022853"/>
    </source>
</evidence>
<comment type="subcellular location">
    <subcellularLocation>
        <location evidence="1">Nucleus</location>
    </subcellularLocation>
</comment>
<dbReference type="SUPFAM" id="SSF101224">
    <property type="entry name" value="HAND domain of the nucleosome remodeling ATPase ISWI"/>
    <property type="match status" value="1"/>
</dbReference>
<proteinExistence type="inferred from homology"/>
<dbReference type="PROSITE" id="PS51293">
    <property type="entry name" value="SANT"/>
    <property type="match status" value="1"/>
</dbReference>
<feature type="region of interest" description="Disordered" evidence="8">
    <location>
        <begin position="71"/>
        <end position="96"/>
    </location>
</feature>
<dbReference type="SUPFAM" id="SSF52540">
    <property type="entry name" value="P-loop containing nucleoside triphosphate hydrolases"/>
    <property type="match status" value="2"/>
</dbReference>
<dbReference type="InterPro" id="IPR000330">
    <property type="entry name" value="SNF2_N"/>
</dbReference>
<comment type="similarity">
    <text evidence="2">Belongs to the SNF2/RAD54 helicase family. ISWI subfamily.</text>
</comment>
<keyword evidence="7" id="KW-0539">Nucleus</keyword>
<dbReference type="SMART" id="SM00490">
    <property type="entry name" value="HELICc"/>
    <property type="match status" value="1"/>
</dbReference>
<feature type="domain" description="Helicase C-terminal" evidence="10">
    <location>
        <begin position="450"/>
        <end position="601"/>
    </location>
</feature>
<keyword evidence="4" id="KW-0677">Repeat</keyword>
<dbReference type="Gene3D" id="1.20.5.1190">
    <property type="entry name" value="iswi atpase"/>
    <property type="match status" value="1"/>
</dbReference>
<evidence type="ECO:0000256" key="2">
    <source>
        <dbReference type="ARBA" id="ARBA00009687"/>
    </source>
</evidence>
<dbReference type="CDD" id="cd18793">
    <property type="entry name" value="SF2_C_SNF"/>
    <property type="match status" value="1"/>
</dbReference>
<dbReference type="GO" id="GO:0005524">
    <property type="term" value="F:ATP binding"/>
    <property type="evidence" value="ECO:0007669"/>
    <property type="project" value="InterPro"/>
</dbReference>
<feature type="domain" description="SANT" evidence="11">
    <location>
        <begin position="805"/>
        <end position="857"/>
    </location>
</feature>
<evidence type="ECO:0000256" key="1">
    <source>
        <dbReference type="ARBA" id="ARBA00004123"/>
    </source>
</evidence>
<evidence type="ECO:0000313" key="12">
    <source>
        <dbReference type="EMBL" id="KAK7172839.1"/>
    </source>
</evidence>
<evidence type="ECO:0000259" key="10">
    <source>
        <dbReference type="PROSITE" id="PS51194"/>
    </source>
</evidence>
<dbReference type="GO" id="GO:0003677">
    <property type="term" value="F:DNA binding"/>
    <property type="evidence" value="ECO:0007669"/>
    <property type="project" value="InterPro"/>
</dbReference>
<protein>
    <recommendedName>
        <fullName evidence="14">Global transcription activator SNF2L1</fullName>
    </recommendedName>
</protein>
<evidence type="ECO:0000259" key="11">
    <source>
        <dbReference type="PROSITE" id="PS51293"/>
    </source>
</evidence>
<evidence type="ECO:0000256" key="5">
    <source>
        <dbReference type="ARBA" id="ARBA00022801"/>
    </source>
</evidence>
<dbReference type="PROSITE" id="PS51194">
    <property type="entry name" value="HELICASE_CTER"/>
    <property type="match status" value="1"/>
</dbReference>
<reference evidence="12 13" key="1">
    <citation type="submission" date="2024-02" db="EMBL/GenBank/DDBJ databases">
        <title>Chromosome-level genome assembly of the Eurasian Minnow (Phoxinus phoxinus).</title>
        <authorList>
            <person name="Oriowo T.O."/>
            <person name="Martin S."/>
            <person name="Stange M."/>
            <person name="Chrysostomakis Y."/>
            <person name="Brown T."/>
            <person name="Winkler S."/>
            <person name="Kukowka S."/>
            <person name="Myers E.W."/>
            <person name="Bohne A."/>
        </authorList>
    </citation>
    <scope>NUCLEOTIDE SEQUENCE [LARGE SCALE GENOMIC DNA]</scope>
    <source>
        <strain evidence="12">ZFMK-TIS-60720</strain>
        <tissue evidence="12">Whole Organism</tissue>
    </source>
</reference>
<keyword evidence="13" id="KW-1185">Reference proteome</keyword>
<feature type="compositionally biased region" description="Basic and acidic residues" evidence="8">
    <location>
        <begin position="1003"/>
        <end position="1016"/>
    </location>
</feature>
<dbReference type="Gene3D" id="1.10.10.60">
    <property type="entry name" value="Homeodomain-like"/>
    <property type="match status" value="2"/>
</dbReference>
<dbReference type="GO" id="GO:0140658">
    <property type="term" value="F:ATP-dependent chromatin remodeler activity"/>
    <property type="evidence" value="ECO:0007669"/>
    <property type="project" value="TreeGrafter"/>
</dbReference>
<dbReference type="Pfam" id="PF00271">
    <property type="entry name" value="Helicase_C"/>
    <property type="match status" value="1"/>
</dbReference>
<dbReference type="InterPro" id="IPR049730">
    <property type="entry name" value="SNF2/RAD54-like_C"/>
</dbReference>
<evidence type="ECO:0000259" key="9">
    <source>
        <dbReference type="PROSITE" id="PS51192"/>
    </source>
</evidence>
<feature type="compositionally biased region" description="Basic and acidic residues" evidence="8">
    <location>
        <begin position="33"/>
        <end position="49"/>
    </location>
</feature>
<dbReference type="GO" id="GO:0031491">
    <property type="term" value="F:nucleosome binding"/>
    <property type="evidence" value="ECO:0007669"/>
    <property type="project" value="InterPro"/>
</dbReference>
<organism evidence="12 13">
    <name type="scientific">Phoxinus phoxinus</name>
    <name type="common">Eurasian minnow</name>
    <dbReference type="NCBI Taxonomy" id="58324"/>
    <lineage>
        <taxon>Eukaryota</taxon>
        <taxon>Metazoa</taxon>
        <taxon>Chordata</taxon>
        <taxon>Craniata</taxon>
        <taxon>Vertebrata</taxon>
        <taxon>Euteleostomi</taxon>
        <taxon>Actinopterygii</taxon>
        <taxon>Neopterygii</taxon>
        <taxon>Teleostei</taxon>
        <taxon>Ostariophysi</taxon>
        <taxon>Cypriniformes</taxon>
        <taxon>Leuciscidae</taxon>
        <taxon>Phoxininae</taxon>
        <taxon>Phoxinus</taxon>
    </lineage>
</organism>
<feature type="domain" description="Helicase ATP-binding" evidence="9">
    <location>
        <begin position="155"/>
        <end position="320"/>
    </location>
</feature>
<dbReference type="Gene3D" id="3.40.50.300">
    <property type="entry name" value="P-loop containing nucleotide triphosphate hydrolases"/>
    <property type="match status" value="1"/>
</dbReference>
<dbReference type="InterPro" id="IPR015194">
    <property type="entry name" value="ISWI_HAND-dom"/>
</dbReference>
<evidence type="ECO:0000313" key="13">
    <source>
        <dbReference type="Proteomes" id="UP001364617"/>
    </source>
</evidence>
<dbReference type="PROSITE" id="PS51192">
    <property type="entry name" value="HELICASE_ATP_BIND_1"/>
    <property type="match status" value="1"/>
</dbReference>
<dbReference type="GO" id="GO:0016887">
    <property type="term" value="F:ATP hydrolysis activity"/>
    <property type="evidence" value="ECO:0007669"/>
    <property type="project" value="TreeGrafter"/>
</dbReference>
<dbReference type="Proteomes" id="UP001364617">
    <property type="component" value="Unassembled WGS sequence"/>
</dbReference>
<dbReference type="InterPro" id="IPR017884">
    <property type="entry name" value="SANT_dom"/>
</dbReference>
<dbReference type="AlphaFoldDB" id="A0AAN9DEQ1"/>
<dbReference type="FunFam" id="1.10.10.60:FF:000022">
    <property type="entry name" value="ISWI chromatin-remodeling complex ATPase CHR11 isoform A"/>
    <property type="match status" value="1"/>
</dbReference>
<dbReference type="InterPro" id="IPR009057">
    <property type="entry name" value="Homeodomain-like_sf"/>
</dbReference>
<dbReference type="Pfam" id="PF09111">
    <property type="entry name" value="SLIDE"/>
    <property type="match status" value="1"/>
</dbReference>
<dbReference type="EMBL" id="JAYKXH010000003">
    <property type="protein sequence ID" value="KAK7172839.1"/>
    <property type="molecule type" value="Genomic_DNA"/>
</dbReference>
<evidence type="ECO:0008006" key="14">
    <source>
        <dbReference type="Google" id="ProtNLM"/>
    </source>
</evidence>
<evidence type="ECO:0000256" key="3">
    <source>
        <dbReference type="ARBA" id="ARBA00022553"/>
    </source>
</evidence>
<keyword evidence="6" id="KW-0156">Chromatin regulator</keyword>
<dbReference type="PANTHER" id="PTHR45623">
    <property type="entry name" value="CHROMODOMAIN-HELICASE-DNA-BINDING PROTEIN 3-RELATED-RELATED"/>
    <property type="match status" value="1"/>
</dbReference>
<dbReference type="FunFam" id="1.10.10.60:FF:000049">
    <property type="entry name" value="SWI/SNF-related matrix-associated actin-dependent regulator of chromatin subfamily A member"/>
    <property type="match status" value="1"/>
</dbReference>
<dbReference type="InterPro" id="IPR036306">
    <property type="entry name" value="ISWI_HAND-dom_sf"/>
</dbReference>
<dbReference type="InterPro" id="IPR014001">
    <property type="entry name" value="Helicase_ATP-bd"/>
</dbReference>
<evidence type="ECO:0000256" key="7">
    <source>
        <dbReference type="ARBA" id="ARBA00023242"/>
    </source>
</evidence>
<comment type="caution">
    <text evidence="12">The sequence shown here is derived from an EMBL/GenBank/DDBJ whole genome shotgun (WGS) entry which is preliminary data.</text>
</comment>
<dbReference type="FunFam" id="1.10.1040.30:FF:000001">
    <property type="entry name" value="SWI/SNF-related matrix-associated actin-dependent regulator of chromatin subfamily A member"/>
    <property type="match status" value="1"/>
</dbReference>
<feature type="region of interest" description="Disordered" evidence="8">
    <location>
        <begin position="1"/>
        <end position="49"/>
    </location>
</feature>
<dbReference type="InterPro" id="IPR001005">
    <property type="entry name" value="SANT/Myb"/>
</dbReference>
<dbReference type="InterPro" id="IPR001650">
    <property type="entry name" value="Helicase_C-like"/>
</dbReference>
<sequence>MSDEELPSTSREAHAEAEEEDPPFLLDPPPKAAVKESLADPEYEEKRKTDRANRFEFLLKQTELFAHFIQPASQKSPTSPLKVKMGRPRIKQDEKQNLLSVGDNRHRRTEQEEDEELLSESRKAANVLVRFEESPSYVKNGTLRDYQIRGLNWMISLYENGINGILADEMGLGKTLQTIALLGYLKHYRNIPGPHMVLVPKSTLHNWMNEFKRWVPTLKAVCLIGNKDERAAFIRDVMMPGEWDVCVTSYEMVIREKSVFKKFNWRYLVIDEAHRIKNEKSKLSEIVREFKTTNRLLLTGTPLQNNLHELWSLLNFLLPDVFNSASDFDSWFDTNNCLGDQKLVERLHAVLRPFLLRRIKAEVEKNLPPKKEVKIYLGLSKMQREWYTRILMKDIDILNSAGKMDKMRLLNILMQLRKCCNHPYLFDGAEPGPPYTTDTHLVINSGKMVALDKLLPKVQEQGSRVLIFSQMTRVLDILEDYCMWREFEYCRLDGNTPHEAREQAIDAFNAPNSSKFIFMLSTRAGGLGINLATADVVILYDSDWNPQVDLQAMDRAHRIGQKKPVKVFRLITDNTVEERIVERAEMKLRLDSIVIQQGRLIDQQNKLGKDEMLQMIRHGATHVFASKDSELTDEDIDTILERGAKKTAEMNERMQNLGESSLRNFSMDTAATETSLYKFEGEDYREKQKLSLIEWIEPPKRERKANYAVDAYFREALRVSEPRAPKAPRPPKQPNIQDFQFFPPRLFELLEMEILYYRKTIGYKVPRNPDIPNSAQVQKEEQAKIDEAEPLSPEETEEKEKLLTQGFTNWNKRDFNQFIKANEKYGRDDIDNIAREVEGKTPEEVMEYSAVFWERCNELQDIEKIMAQIERGEARIQRRISIKKALDAKIARYKAPFHQLRIQYGTNKGKNYTEEEDRFLICMLHKMGFDKEYVYEELRQCVRNAPQFRFDWFIKSRTAMELQRRCNTLISLIEKENMEIEEKERAEKKRRTPKGQSAHKRKAEVSSDRKEKKSRT</sequence>
<accession>A0AAN9DEQ1</accession>
<feature type="region of interest" description="Disordered" evidence="8">
    <location>
        <begin position="981"/>
        <end position="1016"/>
    </location>
</feature>
<dbReference type="FunFam" id="3.40.50.10810:FF:000101">
    <property type="entry name" value="SWI/SNF-related, matrix-associated, actin-dependent regulator of"/>
    <property type="match status" value="1"/>
</dbReference>
<keyword evidence="5" id="KW-0378">Hydrolase</keyword>
<dbReference type="InterPro" id="IPR015195">
    <property type="entry name" value="SLIDE"/>
</dbReference>
<dbReference type="PANTHER" id="PTHR45623:SF55">
    <property type="entry name" value="SWI_SNF RELATED, MATRIX ASSOCIATED, ACTIN DEPENDENT REGULATOR OF CHROMATIN, SUBFAMILY A, MEMBER 1"/>
    <property type="match status" value="1"/>
</dbReference>